<dbReference type="AlphaFoldDB" id="C5L9Y2"/>
<dbReference type="InterPro" id="IPR001650">
    <property type="entry name" value="Helicase_C-like"/>
</dbReference>
<dbReference type="GO" id="GO:0003676">
    <property type="term" value="F:nucleic acid binding"/>
    <property type="evidence" value="ECO:0007669"/>
    <property type="project" value="InterPro"/>
</dbReference>
<keyword evidence="11" id="KW-1185">Reference proteome</keyword>
<organism evidence="11">
    <name type="scientific">Perkinsus marinus (strain ATCC 50983 / TXsc)</name>
    <dbReference type="NCBI Taxonomy" id="423536"/>
    <lineage>
        <taxon>Eukaryota</taxon>
        <taxon>Sar</taxon>
        <taxon>Alveolata</taxon>
        <taxon>Perkinsozoa</taxon>
        <taxon>Perkinsea</taxon>
        <taxon>Perkinsida</taxon>
        <taxon>Perkinsidae</taxon>
        <taxon>Perkinsus</taxon>
    </lineage>
</organism>
<sequence length="490" mass="54050">MSSKDSSSESKLTAEVVKFMREGDSVAKTSNGNTNDVIKEAIPVSGLVGEETAKVTVTEYTNPEASPRSQAMPTATTRALASAHRWEDLDMTNELRRGILEKGFIKPSKIQELVLPLIQDGRNIIGQAQNGSGKTATFALGLLSRINLGLKTFQALILSPTRELAIQNLDVVEALGKYTGKSDVWIGGVSEVDFGKIRIMPDILLQILSGTPGKVLDLITKRVIDTRNVSMFVLDEADTMIQVHNNMGAAVNNIRSVLPKHDLQILLFSATYPENVRRFALNLVPHASKIQVSKEDLTLSTIWQTFINTGKNFQNKVQILSDLYAAMNVSQSIIFVNSRVTAFNLAKLLRDEGHSVSLICGTQMNGAEQISPEYRDKIMDEFRNKVTKVLIATDVLARGIDVPAVTLVVNFELPIDYSDGPNNGKCNYETYLHRIGRTGRFGRKGIAVNLVSEGELELVADIENYFPGTKVDELTVDEIDTLEDRLKKLR</sequence>
<dbReference type="Gene3D" id="3.40.50.300">
    <property type="entry name" value="P-loop containing nucleotide triphosphate hydrolases"/>
    <property type="match status" value="2"/>
</dbReference>
<keyword evidence="3" id="KW-0378">Hydrolase</keyword>
<dbReference type="InterPro" id="IPR027417">
    <property type="entry name" value="P-loop_NTPase"/>
</dbReference>
<evidence type="ECO:0000256" key="1">
    <source>
        <dbReference type="ARBA" id="ARBA00012552"/>
    </source>
</evidence>
<accession>C5L9Y2</accession>
<dbReference type="InterPro" id="IPR014001">
    <property type="entry name" value="Helicase_ATP-bd"/>
</dbReference>
<dbReference type="PANTHER" id="PTHR47958">
    <property type="entry name" value="ATP-DEPENDENT RNA HELICASE DBP3"/>
    <property type="match status" value="1"/>
</dbReference>
<dbReference type="Pfam" id="PF00270">
    <property type="entry name" value="DEAD"/>
    <property type="match status" value="1"/>
</dbReference>
<dbReference type="SMART" id="SM00490">
    <property type="entry name" value="HELICc"/>
    <property type="match status" value="1"/>
</dbReference>
<dbReference type="InParanoid" id="C5L9Y2"/>
<feature type="domain" description="Helicase C-terminal" evidence="8">
    <location>
        <begin position="319"/>
        <end position="490"/>
    </location>
</feature>
<dbReference type="Pfam" id="PF00271">
    <property type="entry name" value="Helicase_C"/>
    <property type="match status" value="1"/>
</dbReference>
<evidence type="ECO:0000259" key="7">
    <source>
        <dbReference type="PROSITE" id="PS51192"/>
    </source>
</evidence>
<dbReference type="GO" id="GO:0016787">
    <property type="term" value="F:hydrolase activity"/>
    <property type="evidence" value="ECO:0007669"/>
    <property type="project" value="UniProtKB-KW"/>
</dbReference>
<dbReference type="CDD" id="cd18787">
    <property type="entry name" value="SF2_C_DEAD"/>
    <property type="match status" value="1"/>
</dbReference>
<feature type="domain" description="DEAD-box RNA helicase Q" evidence="9">
    <location>
        <begin position="84"/>
        <end position="112"/>
    </location>
</feature>
<dbReference type="PROSITE" id="PS51194">
    <property type="entry name" value="HELICASE_CTER"/>
    <property type="match status" value="1"/>
</dbReference>
<evidence type="ECO:0000313" key="11">
    <source>
        <dbReference type="Proteomes" id="UP000007800"/>
    </source>
</evidence>
<dbReference type="GO" id="GO:0005524">
    <property type="term" value="F:ATP binding"/>
    <property type="evidence" value="ECO:0007669"/>
    <property type="project" value="UniProtKB-KW"/>
</dbReference>
<dbReference type="PROSITE" id="PS51192">
    <property type="entry name" value="HELICASE_ATP_BIND_1"/>
    <property type="match status" value="1"/>
</dbReference>
<dbReference type="OrthoDB" id="10265785at2759"/>
<gene>
    <name evidence="10" type="ORF">Pmar_PMAR006002</name>
</gene>
<dbReference type="SUPFAM" id="SSF52540">
    <property type="entry name" value="P-loop containing nucleoside triphosphate hydrolases"/>
    <property type="match status" value="1"/>
</dbReference>
<dbReference type="EC" id="3.6.4.13" evidence="1"/>
<evidence type="ECO:0000259" key="8">
    <source>
        <dbReference type="PROSITE" id="PS51194"/>
    </source>
</evidence>
<feature type="domain" description="Helicase ATP-binding" evidence="7">
    <location>
        <begin position="115"/>
        <end position="290"/>
    </location>
</feature>
<evidence type="ECO:0000256" key="3">
    <source>
        <dbReference type="ARBA" id="ARBA00022801"/>
    </source>
</evidence>
<dbReference type="SMART" id="SM00487">
    <property type="entry name" value="DEXDc"/>
    <property type="match status" value="1"/>
</dbReference>
<keyword evidence="5" id="KW-0067">ATP-binding</keyword>
<dbReference type="GeneID" id="9065200"/>
<evidence type="ECO:0000256" key="2">
    <source>
        <dbReference type="ARBA" id="ARBA00022741"/>
    </source>
</evidence>
<dbReference type="RefSeq" id="XP_002774422.1">
    <property type="nucleotide sequence ID" value="XM_002774376.1"/>
</dbReference>
<feature type="short sequence motif" description="Q motif" evidence="6">
    <location>
        <begin position="84"/>
        <end position="112"/>
    </location>
</feature>
<dbReference type="OMA" id="IAAETRW"/>
<dbReference type="PROSITE" id="PS51195">
    <property type="entry name" value="Q_MOTIF"/>
    <property type="match status" value="1"/>
</dbReference>
<keyword evidence="4 10" id="KW-0347">Helicase</keyword>
<name>C5L9Y2_PERM5</name>
<reference evidence="10 11" key="1">
    <citation type="submission" date="2008-07" db="EMBL/GenBank/DDBJ databases">
        <authorList>
            <person name="El-Sayed N."/>
            <person name="Caler E."/>
            <person name="Inman J."/>
            <person name="Amedeo P."/>
            <person name="Hass B."/>
            <person name="Wortman J."/>
        </authorList>
    </citation>
    <scope>NUCLEOTIDE SEQUENCE [LARGE SCALE GENOMIC DNA]</scope>
    <source>
        <strain evidence="11">ATCC 50983 / TXsc</strain>
    </source>
</reference>
<evidence type="ECO:0000256" key="4">
    <source>
        <dbReference type="ARBA" id="ARBA00022806"/>
    </source>
</evidence>
<protein>
    <recommendedName>
        <fullName evidence="1">RNA helicase</fullName>
        <ecNumber evidence="1">3.6.4.13</ecNumber>
    </recommendedName>
</protein>
<dbReference type="FunCoup" id="C5L9Y2">
    <property type="interactions" value="302"/>
</dbReference>
<dbReference type="Proteomes" id="UP000007800">
    <property type="component" value="Unassembled WGS sequence"/>
</dbReference>
<dbReference type="InterPro" id="IPR011545">
    <property type="entry name" value="DEAD/DEAH_box_helicase_dom"/>
</dbReference>
<evidence type="ECO:0000256" key="6">
    <source>
        <dbReference type="PROSITE-ProRule" id="PRU00552"/>
    </source>
</evidence>
<dbReference type="GO" id="GO:0003724">
    <property type="term" value="F:RNA helicase activity"/>
    <property type="evidence" value="ECO:0007669"/>
    <property type="project" value="UniProtKB-EC"/>
</dbReference>
<proteinExistence type="predicted"/>
<evidence type="ECO:0000313" key="10">
    <source>
        <dbReference type="EMBL" id="EER06238.1"/>
    </source>
</evidence>
<evidence type="ECO:0000256" key="5">
    <source>
        <dbReference type="ARBA" id="ARBA00022840"/>
    </source>
</evidence>
<dbReference type="EMBL" id="GG680729">
    <property type="protein sequence ID" value="EER06238.1"/>
    <property type="molecule type" value="Genomic_DNA"/>
</dbReference>
<keyword evidence="2" id="KW-0547">Nucleotide-binding</keyword>
<dbReference type="InterPro" id="IPR014014">
    <property type="entry name" value="RNA_helicase_DEAD_Q_motif"/>
</dbReference>
<evidence type="ECO:0000259" key="9">
    <source>
        <dbReference type="PROSITE" id="PS51195"/>
    </source>
</evidence>